<dbReference type="InterPro" id="IPR018488">
    <property type="entry name" value="cNMP-bd_CS"/>
</dbReference>
<dbReference type="Pfam" id="PF07885">
    <property type="entry name" value="Ion_trans_2"/>
    <property type="match status" value="1"/>
</dbReference>
<feature type="region of interest" description="Disordered" evidence="10">
    <location>
        <begin position="624"/>
        <end position="661"/>
    </location>
</feature>
<evidence type="ECO:0000256" key="7">
    <source>
        <dbReference type="ARBA" id="ARBA00023286"/>
    </source>
</evidence>
<feature type="transmembrane region" description="Helical" evidence="11">
    <location>
        <begin position="75"/>
        <end position="94"/>
    </location>
</feature>
<feature type="compositionally biased region" description="Polar residues" evidence="10">
    <location>
        <begin position="1190"/>
        <end position="1204"/>
    </location>
</feature>
<feature type="transmembrane region" description="Helical" evidence="11">
    <location>
        <begin position="1679"/>
        <end position="1700"/>
    </location>
</feature>
<feature type="region of interest" description="Disordered" evidence="10">
    <location>
        <begin position="1121"/>
        <end position="1147"/>
    </location>
</feature>
<dbReference type="InterPro" id="IPR013099">
    <property type="entry name" value="K_chnl_dom"/>
</dbReference>
<keyword evidence="5" id="KW-0406">Ion transport</keyword>
<evidence type="ECO:0000256" key="4">
    <source>
        <dbReference type="ARBA" id="ARBA00022989"/>
    </source>
</evidence>
<dbReference type="PROSITE" id="PS00888">
    <property type="entry name" value="CNMP_BINDING_1"/>
    <property type="match status" value="1"/>
</dbReference>
<dbReference type="SMART" id="SM00100">
    <property type="entry name" value="cNMP"/>
    <property type="match status" value="1"/>
</dbReference>
<dbReference type="InterPro" id="IPR018490">
    <property type="entry name" value="cNMP-bd_dom_sf"/>
</dbReference>
<dbReference type="InterPro" id="IPR014710">
    <property type="entry name" value="RmlC-like_jellyroll"/>
</dbReference>
<feature type="compositionally biased region" description="Polar residues" evidence="10">
    <location>
        <begin position="1238"/>
        <end position="1257"/>
    </location>
</feature>
<organism evidence="14 15">
    <name type="scientific">Effrenium voratum</name>
    <dbReference type="NCBI Taxonomy" id="2562239"/>
    <lineage>
        <taxon>Eukaryota</taxon>
        <taxon>Sar</taxon>
        <taxon>Alveolata</taxon>
        <taxon>Dinophyceae</taxon>
        <taxon>Suessiales</taxon>
        <taxon>Symbiodiniaceae</taxon>
        <taxon>Effrenium</taxon>
    </lineage>
</organism>
<dbReference type="GO" id="GO:0016020">
    <property type="term" value="C:membrane"/>
    <property type="evidence" value="ECO:0007669"/>
    <property type="project" value="UniProtKB-SubCell"/>
</dbReference>
<comment type="caution">
    <text evidence="14">The sequence shown here is derived from an EMBL/GenBank/DDBJ whole genome shotgun (WGS) entry which is preliminary data.</text>
</comment>
<gene>
    <name evidence="14" type="ORF">EVOR1521_LOCUS25399</name>
</gene>
<keyword evidence="3 11" id="KW-0812">Transmembrane</keyword>
<keyword evidence="6 11" id="KW-0472">Membrane</keyword>
<feature type="region of interest" description="Disordered" evidence="10">
    <location>
        <begin position="1164"/>
        <end position="1309"/>
    </location>
</feature>
<dbReference type="InterPro" id="IPR050866">
    <property type="entry name" value="CNG_cation_channel"/>
</dbReference>
<accession>A0AA36NDU5</accession>
<comment type="subcellular location">
    <subcellularLocation>
        <location evidence="1">Membrane</location>
        <topology evidence="1">Multi-pass membrane protein</topology>
    </subcellularLocation>
</comment>
<dbReference type="PANTHER" id="PTHR45638:SF11">
    <property type="entry name" value="CYCLIC NUCLEOTIDE-GATED CATION CHANNEL SUBUNIT A"/>
    <property type="match status" value="1"/>
</dbReference>
<feature type="compositionally biased region" description="Basic and acidic residues" evidence="10">
    <location>
        <begin position="507"/>
        <end position="529"/>
    </location>
</feature>
<evidence type="ECO:0000259" key="12">
    <source>
        <dbReference type="PROSITE" id="PS50042"/>
    </source>
</evidence>
<feature type="transmembrane region" description="Helical" evidence="11">
    <location>
        <begin position="1639"/>
        <end position="1667"/>
    </location>
</feature>
<protein>
    <submittedName>
        <fullName evidence="14">Uncharacterized protein</fullName>
    </submittedName>
</protein>
<evidence type="ECO:0000256" key="11">
    <source>
        <dbReference type="SAM" id="Phobius"/>
    </source>
</evidence>
<feature type="compositionally biased region" description="Basic and acidic residues" evidence="10">
    <location>
        <begin position="1020"/>
        <end position="1038"/>
    </location>
</feature>
<dbReference type="InterPro" id="IPR002048">
    <property type="entry name" value="EF_hand_dom"/>
</dbReference>
<feature type="compositionally biased region" description="Low complexity" evidence="10">
    <location>
        <begin position="1135"/>
        <end position="1145"/>
    </location>
</feature>
<feature type="region of interest" description="Disordered" evidence="10">
    <location>
        <begin position="550"/>
        <end position="593"/>
    </location>
</feature>
<evidence type="ECO:0000256" key="6">
    <source>
        <dbReference type="ARBA" id="ARBA00023136"/>
    </source>
</evidence>
<feature type="coiled-coil region" evidence="9">
    <location>
        <begin position="667"/>
        <end position="751"/>
    </location>
</feature>
<evidence type="ECO:0000259" key="13">
    <source>
        <dbReference type="PROSITE" id="PS50222"/>
    </source>
</evidence>
<dbReference type="GO" id="GO:0044877">
    <property type="term" value="F:protein-containing complex binding"/>
    <property type="evidence" value="ECO:0007669"/>
    <property type="project" value="TreeGrafter"/>
</dbReference>
<reference evidence="14" key="1">
    <citation type="submission" date="2023-08" db="EMBL/GenBank/DDBJ databases">
        <authorList>
            <person name="Chen Y."/>
            <person name="Shah S."/>
            <person name="Dougan E. K."/>
            <person name="Thang M."/>
            <person name="Chan C."/>
        </authorList>
    </citation>
    <scope>NUCLEOTIDE SEQUENCE</scope>
</reference>
<dbReference type="PROSITE" id="PS50042">
    <property type="entry name" value="CNMP_BINDING_3"/>
    <property type="match status" value="1"/>
</dbReference>
<feature type="region of interest" description="Disordered" evidence="10">
    <location>
        <begin position="1020"/>
        <end position="1072"/>
    </location>
</feature>
<dbReference type="InterPro" id="IPR000595">
    <property type="entry name" value="cNMP-bd_dom"/>
</dbReference>
<sequence length="1947" mass="217098">MRCTFHMKAMALDFVGFLGLVSEMAHLGETIADVPSVAMWLMLLHCAKMWRFVFPTVVVLDSRADSYARGVMSSFLWLVFLSHAAAVGLLVLAVQERAAGSPSWIDDMVNRGESCTVIYVESFYFTALSITSVGYGDVLLSPAERAINSILLILGQLFVAKVCADVTWLTSLHNLEETKNQSQKAQTSVALKHLQVPKDLTERVLAYQSFVQHVHREEDLDQPAFHGLSAPLMQELRLAAYRKLILKAPFLREQKKHVISMMVSSLSDLIYLPADFIVCSGDTGRELFFMRRGIAGVYPSGPECPPVWGESSEVAEYTAGKYFGELGMLTARPRAAWIMAKTYCVLSVLPYQTVELLRDQHPEAFTTLVQSMVRVFKLEPSTTWSNVAVRLLRKVPLATTDEAFDWFCEQGDGDPIGSEEPLLKAKSFEWVLKFLGVNDADRMILWAEMDADNTGHVSRQEFEEKMDIEFAAEKVAKSVSSQQAAASLLRSNSVHFRESGMSTTSPRHSEPRFTRSVSRDGESQERMEGPLKEEMMELLRDTVRTIAEEHYAGPMRRMSNTQPPEFRSSADASPGAQSSDVGVSERSRFAAEEHHSMKAVEIEELRKFGACGCRSLRVARLLDPGSLQEPEKPKARTASKDPDPERPRGAPSPPLSPSNDTVWQSKCMLLEDEKVDLQNQVSDLNQQVQILVEKLQEVGGDQAVREVEEKIKLTPVRRRKKKKLQAYQRLYEDAQRRIINMRVKAKVLEKDQEEQIGTWRKSVKTEKSMKIVEDLSKMHTAARESQSRLTRAMQDFSYDEQEDPQEGDLHDVWDDDEDQAEDEENEEEEVVPRKGPLFLHFAPNMEDSIEFDGCSEELEILREELMEKHKEIRALQQELALLRRSLQGLPDVRQLLSAMDSGAVPEIPGLVDDRVDLNLGITGMRAPTGPSGARFSRSLSKDEGALSRRSRSGSGSPTQRDGVYVPPHERPMPKGQRYDPSQDQNYLQQLQQIQQSKETATARLGVQKFKRAVDMLRKAQPDVRASLRDADRRPERSNSRASVIPPGQERSNSRASVLSRPDTFSRPVPAPALARLRQTVKTVQQTLRGTVTEPNRRTSSSTFRQRLAPVDAVAPEKFSSTWPLSDKLKPDGYVSPSSPKSPKSPVLDNLTASIDVQSYTPAKASVGLPDSRATTADSGGVEWKAPFDSRANSKSSGAMLQTTLEPVPQFDSRANSKSSGAMLPTLEPVPQQPEPRTAQASNQETEVPRQRLSNSRSASKEPELLLTLGYKPEARSSSKRSLASGASSPLGGSLTTTPPASPKGNLPSTFPAGESLVVTAFPAGNALPDGPSLRSKPVPAQAGAAQAKQPRPFPALHGSSAFRNSSQDSWQSMTLAEHRGILNRQHLHTFIFDTSSFLVPQHHGLDGVVGRNPLVIRVSLPAGERKAGEWRDRDAPVHKLALGPGFGLLRWCAVVLDERTVELEVIAQIHLEGAVQQVLLARAACGGTFIGSLTPSTDRRLAAKALGDSRLVEVIFSFSNASSWFAQKEALALEINVALLRCFVSGLCTLRKLPHELWTSSEDAVITVSPELRKEYERKIQDLGNLIRERSPAECKGISTHTLLVLQRVLWIAVTAATTNIRLFWLAGSLQFFAAPYSLAVSFMMFIMLFCSMCASHLVSVLVLYFLPLSWLPNLELEITNTSIAFFMALDFLVTGYYALVACSDGAPKKSSVGQSLRHMIYGTFNGRGYVLLLLLISRGCKISLTWIAADALLGVSPWVNNIIQDSVLSWETMAYHVHRMAHLPVVYEHAHRIHHFLPDGTAWDSHIFSGAGFPEDFFYLLQDVLLVRYAGLPAPWMTYRLLKFQRANKDGHQRRDASCEHEQYHQDHHLYHRANFGLNKPMLDLVFDTFKPTKKEWLDFGDASYKKEQGADGSIILHMKVQKRPFPLASRQNYAGWQMALMRLMV</sequence>
<name>A0AA36NDU5_9DINO</name>
<evidence type="ECO:0000256" key="10">
    <source>
        <dbReference type="SAM" id="MobiDB-lite"/>
    </source>
</evidence>
<dbReference type="Proteomes" id="UP001178507">
    <property type="component" value="Unassembled WGS sequence"/>
</dbReference>
<dbReference type="Gene3D" id="2.60.120.10">
    <property type="entry name" value="Jelly Rolls"/>
    <property type="match status" value="1"/>
</dbReference>
<evidence type="ECO:0000256" key="1">
    <source>
        <dbReference type="ARBA" id="ARBA00004141"/>
    </source>
</evidence>
<dbReference type="GO" id="GO:0005221">
    <property type="term" value="F:intracellularly cyclic nucleotide-activated monoatomic cation channel activity"/>
    <property type="evidence" value="ECO:0007669"/>
    <property type="project" value="InterPro"/>
</dbReference>
<keyword evidence="4 11" id="KW-1133">Transmembrane helix</keyword>
<keyword evidence="9" id="KW-0175">Coiled coil</keyword>
<dbReference type="PANTHER" id="PTHR45638">
    <property type="entry name" value="CYCLIC NUCLEOTIDE-GATED CATION CHANNEL SUBUNIT A"/>
    <property type="match status" value="1"/>
</dbReference>
<feature type="compositionally biased region" description="Basic and acidic residues" evidence="10">
    <location>
        <begin position="583"/>
        <end position="593"/>
    </location>
</feature>
<evidence type="ECO:0000256" key="8">
    <source>
        <dbReference type="ARBA" id="ARBA00023303"/>
    </source>
</evidence>
<evidence type="ECO:0000256" key="2">
    <source>
        <dbReference type="ARBA" id="ARBA00022448"/>
    </source>
</evidence>
<feature type="compositionally biased region" description="Basic and acidic residues" evidence="10">
    <location>
        <begin position="629"/>
        <end position="648"/>
    </location>
</feature>
<feature type="compositionally biased region" description="Low complexity" evidence="10">
    <location>
        <begin position="1340"/>
        <end position="1349"/>
    </location>
</feature>
<evidence type="ECO:0000313" key="14">
    <source>
        <dbReference type="EMBL" id="CAJ1402544.1"/>
    </source>
</evidence>
<dbReference type="PROSITE" id="PS00018">
    <property type="entry name" value="EF_HAND_1"/>
    <property type="match status" value="1"/>
</dbReference>
<dbReference type="SUPFAM" id="SSF51206">
    <property type="entry name" value="cAMP-binding domain-like"/>
    <property type="match status" value="1"/>
</dbReference>
<dbReference type="GO" id="GO:0005509">
    <property type="term" value="F:calcium ion binding"/>
    <property type="evidence" value="ECO:0007669"/>
    <property type="project" value="InterPro"/>
</dbReference>
<keyword evidence="15" id="KW-1185">Reference proteome</keyword>
<keyword evidence="8" id="KW-0407">Ion channel</keyword>
<evidence type="ECO:0000256" key="3">
    <source>
        <dbReference type="ARBA" id="ARBA00022692"/>
    </source>
</evidence>
<dbReference type="PROSITE" id="PS00889">
    <property type="entry name" value="CNMP_BINDING_2"/>
    <property type="match status" value="1"/>
</dbReference>
<dbReference type="Pfam" id="PF00027">
    <property type="entry name" value="cNMP_binding"/>
    <property type="match status" value="1"/>
</dbReference>
<keyword evidence="2" id="KW-0813">Transport</keyword>
<dbReference type="EMBL" id="CAUJNA010003455">
    <property type="protein sequence ID" value="CAJ1402544.1"/>
    <property type="molecule type" value="Genomic_DNA"/>
</dbReference>
<dbReference type="CDD" id="cd00038">
    <property type="entry name" value="CAP_ED"/>
    <property type="match status" value="1"/>
</dbReference>
<evidence type="ECO:0000256" key="9">
    <source>
        <dbReference type="SAM" id="Coils"/>
    </source>
</evidence>
<feature type="compositionally biased region" description="Polar residues" evidence="10">
    <location>
        <begin position="496"/>
        <end position="506"/>
    </location>
</feature>
<feature type="domain" description="Cyclic nucleotide-binding" evidence="12">
    <location>
        <begin position="250"/>
        <end position="357"/>
    </location>
</feature>
<dbReference type="InterPro" id="IPR018247">
    <property type="entry name" value="EF_Hand_1_Ca_BS"/>
</dbReference>
<dbReference type="SUPFAM" id="SSF81324">
    <property type="entry name" value="Voltage-gated potassium channels"/>
    <property type="match status" value="1"/>
</dbReference>
<evidence type="ECO:0000256" key="5">
    <source>
        <dbReference type="ARBA" id="ARBA00023065"/>
    </source>
</evidence>
<dbReference type="Gene3D" id="1.10.287.70">
    <property type="match status" value="1"/>
</dbReference>
<feature type="region of interest" description="Disordered" evidence="10">
    <location>
        <begin position="1328"/>
        <end position="1352"/>
    </location>
</feature>
<feature type="region of interest" description="Disordered" evidence="10">
    <location>
        <begin position="922"/>
        <end position="982"/>
    </location>
</feature>
<dbReference type="PROSITE" id="PS50222">
    <property type="entry name" value="EF_HAND_2"/>
    <property type="match status" value="1"/>
</dbReference>
<feature type="transmembrane region" description="Helical" evidence="11">
    <location>
        <begin position="1609"/>
        <end position="1627"/>
    </location>
</feature>
<feature type="coiled-coil region" evidence="9">
    <location>
        <begin position="855"/>
        <end position="885"/>
    </location>
</feature>
<keyword evidence="7" id="KW-1071">Ligand-gated ion channel</keyword>
<feature type="region of interest" description="Disordered" evidence="10">
    <location>
        <begin position="496"/>
        <end position="529"/>
    </location>
</feature>
<feature type="compositionally biased region" description="Low complexity" evidence="10">
    <location>
        <begin position="1279"/>
        <end position="1298"/>
    </location>
</feature>
<feature type="domain" description="EF-hand" evidence="13">
    <location>
        <begin position="437"/>
        <end position="472"/>
    </location>
</feature>
<evidence type="ECO:0000313" key="15">
    <source>
        <dbReference type="Proteomes" id="UP001178507"/>
    </source>
</evidence>
<proteinExistence type="predicted"/>